<dbReference type="PROSITE" id="PS00108">
    <property type="entry name" value="PROTEIN_KINASE_ST"/>
    <property type="match status" value="1"/>
</dbReference>
<dbReference type="GeneID" id="40311392"/>
<dbReference type="PROSITE" id="PS00107">
    <property type="entry name" value="PROTEIN_KINASE_ATP"/>
    <property type="match status" value="1"/>
</dbReference>
<feature type="compositionally biased region" description="Basic and acidic residues" evidence="4">
    <location>
        <begin position="727"/>
        <end position="738"/>
    </location>
</feature>
<name>A0A2A9MFK0_BESBE</name>
<accession>A0A2A9MFK0</accession>
<keyword evidence="2 3" id="KW-0067">ATP-binding</keyword>
<dbReference type="PANTHER" id="PTHR24055">
    <property type="entry name" value="MITOGEN-ACTIVATED PROTEIN KINASE"/>
    <property type="match status" value="1"/>
</dbReference>
<feature type="domain" description="Protein kinase" evidence="6">
    <location>
        <begin position="581"/>
        <end position="1506"/>
    </location>
</feature>
<organism evidence="7 8">
    <name type="scientific">Besnoitia besnoiti</name>
    <name type="common">Apicomplexan protozoan</name>
    <dbReference type="NCBI Taxonomy" id="94643"/>
    <lineage>
        <taxon>Eukaryota</taxon>
        <taxon>Sar</taxon>
        <taxon>Alveolata</taxon>
        <taxon>Apicomplexa</taxon>
        <taxon>Conoidasida</taxon>
        <taxon>Coccidia</taxon>
        <taxon>Eucoccidiorida</taxon>
        <taxon>Eimeriorina</taxon>
        <taxon>Sarcocystidae</taxon>
        <taxon>Besnoitia</taxon>
    </lineage>
</organism>
<dbReference type="RefSeq" id="XP_029218442.1">
    <property type="nucleotide sequence ID" value="XM_029364859.1"/>
</dbReference>
<dbReference type="InterPro" id="IPR017441">
    <property type="entry name" value="Protein_kinase_ATP_BS"/>
</dbReference>
<feature type="region of interest" description="Disordered" evidence="4">
    <location>
        <begin position="637"/>
        <end position="657"/>
    </location>
</feature>
<dbReference type="Gene3D" id="3.30.200.20">
    <property type="entry name" value="Phosphorylase Kinase, domain 1"/>
    <property type="match status" value="1"/>
</dbReference>
<dbReference type="STRING" id="94643.A0A2A9MFK0"/>
<feature type="region of interest" description="Disordered" evidence="4">
    <location>
        <begin position="156"/>
        <end position="224"/>
    </location>
</feature>
<feature type="compositionally biased region" description="Basic and acidic residues" evidence="4">
    <location>
        <begin position="1214"/>
        <end position="1226"/>
    </location>
</feature>
<dbReference type="PROSITE" id="PS50011">
    <property type="entry name" value="PROTEIN_KINASE_DOM"/>
    <property type="match status" value="1"/>
</dbReference>
<feature type="compositionally biased region" description="Low complexity" evidence="4">
    <location>
        <begin position="858"/>
        <end position="867"/>
    </location>
</feature>
<feature type="compositionally biased region" description="Low complexity" evidence="4">
    <location>
        <begin position="402"/>
        <end position="413"/>
    </location>
</feature>
<dbReference type="VEuPathDB" id="ToxoDB:BESB_064640"/>
<feature type="compositionally biased region" description="Acidic residues" evidence="4">
    <location>
        <begin position="1412"/>
        <end position="1427"/>
    </location>
</feature>
<protein>
    <recommendedName>
        <fullName evidence="6">Protein kinase domain-containing protein</fullName>
    </recommendedName>
</protein>
<dbReference type="KEGG" id="bbes:BESB_064640"/>
<dbReference type="InterPro" id="IPR050117">
    <property type="entry name" value="MAPK"/>
</dbReference>
<feature type="region of interest" description="Disordered" evidence="4">
    <location>
        <begin position="683"/>
        <end position="796"/>
    </location>
</feature>
<keyword evidence="5" id="KW-0732">Signal</keyword>
<evidence type="ECO:0000313" key="7">
    <source>
        <dbReference type="EMBL" id="PFH34433.1"/>
    </source>
</evidence>
<feature type="region of interest" description="Disordered" evidence="4">
    <location>
        <begin position="77"/>
        <end position="143"/>
    </location>
</feature>
<evidence type="ECO:0000256" key="2">
    <source>
        <dbReference type="ARBA" id="ARBA00022840"/>
    </source>
</evidence>
<dbReference type="Pfam" id="PF00069">
    <property type="entry name" value="Pkinase"/>
    <property type="match status" value="1"/>
</dbReference>
<feature type="region of interest" description="Disordered" evidence="4">
    <location>
        <begin position="1399"/>
        <end position="1451"/>
    </location>
</feature>
<dbReference type="InterPro" id="IPR011009">
    <property type="entry name" value="Kinase-like_dom_sf"/>
</dbReference>
<proteinExistence type="predicted"/>
<feature type="compositionally biased region" description="Low complexity" evidence="4">
    <location>
        <begin position="702"/>
        <end position="726"/>
    </location>
</feature>
<evidence type="ECO:0000313" key="8">
    <source>
        <dbReference type="Proteomes" id="UP000224006"/>
    </source>
</evidence>
<evidence type="ECO:0000256" key="1">
    <source>
        <dbReference type="ARBA" id="ARBA00022741"/>
    </source>
</evidence>
<dbReference type="GO" id="GO:0005524">
    <property type="term" value="F:ATP binding"/>
    <property type="evidence" value="ECO:0007669"/>
    <property type="project" value="UniProtKB-UniRule"/>
</dbReference>
<dbReference type="OrthoDB" id="348535at2759"/>
<evidence type="ECO:0000256" key="3">
    <source>
        <dbReference type="PROSITE-ProRule" id="PRU10141"/>
    </source>
</evidence>
<dbReference type="Gene3D" id="1.10.510.10">
    <property type="entry name" value="Transferase(Phosphotransferase) domain 1"/>
    <property type="match status" value="2"/>
</dbReference>
<dbReference type="SUPFAM" id="SSF56112">
    <property type="entry name" value="Protein kinase-like (PK-like)"/>
    <property type="match status" value="3"/>
</dbReference>
<gene>
    <name evidence="7" type="ORF">BESB_064640</name>
</gene>
<feature type="region of interest" description="Disordered" evidence="4">
    <location>
        <begin position="243"/>
        <end position="264"/>
    </location>
</feature>
<dbReference type="SMART" id="SM00220">
    <property type="entry name" value="S_TKc"/>
    <property type="match status" value="1"/>
</dbReference>
<feature type="region of interest" description="Disordered" evidence="4">
    <location>
        <begin position="1214"/>
        <end position="1264"/>
    </location>
</feature>
<feature type="chain" id="PRO_5012699134" description="Protein kinase domain-containing protein" evidence="5">
    <location>
        <begin position="21"/>
        <end position="1525"/>
    </location>
</feature>
<evidence type="ECO:0000256" key="4">
    <source>
        <dbReference type="SAM" id="MobiDB-lite"/>
    </source>
</evidence>
<feature type="compositionally biased region" description="Basic and acidic residues" evidence="4">
    <location>
        <begin position="776"/>
        <end position="796"/>
    </location>
</feature>
<dbReference type="GO" id="GO:0004672">
    <property type="term" value="F:protein kinase activity"/>
    <property type="evidence" value="ECO:0007669"/>
    <property type="project" value="InterPro"/>
</dbReference>
<dbReference type="InterPro" id="IPR008271">
    <property type="entry name" value="Ser/Thr_kinase_AS"/>
</dbReference>
<keyword evidence="8" id="KW-1185">Reference proteome</keyword>
<evidence type="ECO:0000259" key="6">
    <source>
        <dbReference type="PROSITE" id="PS50011"/>
    </source>
</evidence>
<feature type="signal peptide" evidence="5">
    <location>
        <begin position="1"/>
        <end position="20"/>
    </location>
</feature>
<reference evidence="7 8" key="1">
    <citation type="submission" date="2017-09" db="EMBL/GenBank/DDBJ databases">
        <title>Genome sequencing of Besnoitia besnoiti strain Bb-Ger1.</title>
        <authorList>
            <person name="Schares G."/>
            <person name="Venepally P."/>
            <person name="Lorenzi H.A."/>
        </authorList>
    </citation>
    <scope>NUCLEOTIDE SEQUENCE [LARGE SCALE GENOMIC DNA]</scope>
    <source>
        <strain evidence="7 8">Bb-Ger1</strain>
    </source>
</reference>
<evidence type="ECO:0000256" key="5">
    <source>
        <dbReference type="SAM" id="SignalP"/>
    </source>
</evidence>
<sequence length="1525" mass="159653">MLSCLLFAAAGAASAISARAARLVFICSVLAFTCASCGRHALAHDKVFSASDSPSELTTPGILAFGIADACVGSEGLAESQRGHGGGQPPGVEPPSLAERVSSRGGAEASPHRAAAEAGASGLPQGRARGDGQGPLTAERACAAARNDRSGGAALASADCAANVPDPQSSRGYQRAEGEMPALFPRRGPAQPTGGHASCASPTPGTNDGDTRKPDSSSPALSSALRRAAAAVSSMAWAALPCSPREPVEPQKSSTASAEPPPAKKGAVVAGKFLLLSQLHSGLHSGFSPSALPYLGAAHGGSPGVSATHAAAAFISAVAENTRTLNGEQGSVAPAFDPRPFVRPSSFLPPGVSFSSLSLPPDSTRRSSHLLKPAETRARAREEPAGSDPSLQLPPRVEGDDALLPAFPLAGAPTGDPHRSPPPRSRGQPAFPLAESPPLCGENTRGERCSPPLTQPATWLIGCTFFPARPRTTKRQGAVRRLLRAASLPCAGTGIEPRGAAASPYPTECWLFSLAIPVKRRAEEPCCKCSLRFDRSDRGNGGGSEEAIAVTSETASSGRCLNPDIYLKAFPFWSDGDEKHYKLFKKIGQGAYGEVWKALALDSGAEHRHVVLKRMRHPRDRRGKQIRLSGEREIFFGRAPRAARDSRGRGGQPVENLRTGQMLSGAGHIARFLEAFTLPGDPAAAEAASPADVTDTGRRPDAAPADPSGAGRGAGARQRAAGAAGAKEADGESRDGARRAAAATLRGKRDRGGGGGDSEESSASEESQAKTAGRARPGEPREEDPRANGEDQGARRDEEEDLWLVFVNEGYSLSHLFFSPDERRGGILAPSELWWLLKRRGKLPGDRARNPSGGPVPGSGFSSEFSSSAGARPRAASPFQAFYEVFSQGSAPPDFLLFLRVIVRQLLEATAHAHRAGITHRDVKPENVLLRPSFPLDIRLADWGSAILTSAHRNATAIETFFSLLDEGEPSAAQETKGYQPPESFATASIRLNSAREDAAELGHQATEILEAARDAAAERSEEAHVKERELGGRACPGELERRFAFQSAAAVEKALLYQALGALCLVPWPQDHAPSLFVSALSPSARRPFPPQATRLEEPFNAPPARAALLSSSSSQGGCRSGSAGGAAPLAAGSSAFADEAAVMAAPSLAVAPLRYFAPVYLSPFLTNYLFGSVLRVLVSLCDSLSSYSAALGYVCRAACPVADFRACGGDRGLERAEGDARDSAPHAVGRGAQGDSPPPRLLEREPERAASGTLKAQGLDSPEEARAELFQFLQLVRREEETGLSLAAPPPGPCPSPSSPTCAAAGEPRVVCRARRGREAAGGAQAFCREALGGAAEETAGGRAFRLAPNGSAKLLASPGALSREGDGGAKDAAVVVRAQRNALIQAARGAAELAVAAKKPKGRKRVERAEEEAGETADGEETERDTEKTGELPPEGGARSWKRKMSHDPAECDDALFARLLRERDRASVGLPNGLARDLLRKLLAFDPQERLSAEEALRHPWFSVSPAAAGTQQRELREGRE</sequence>
<dbReference type="Proteomes" id="UP000224006">
    <property type="component" value="Chromosome VI"/>
</dbReference>
<keyword evidence="1 3" id="KW-0547">Nucleotide-binding</keyword>
<dbReference type="EMBL" id="NWUJ01000006">
    <property type="protein sequence ID" value="PFH34433.1"/>
    <property type="molecule type" value="Genomic_DNA"/>
</dbReference>
<feature type="compositionally biased region" description="Basic and acidic residues" evidence="4">
    <location>
        <begin position="372"/>
        <end position="384"/>
    </location>
</feature>
<dbReference type="InterPro" id="IPR000719">
    <property type="entry name" value="Prot_kinase_dom"/>
</dbReference>
<feature type="region of interest" description="Disordered" evidence="4">
    <location>
        <begin position="356"/>
        <end position="448"/>
    </location>
</feature>
<feature type="region of interest" description="Disordered" evidence="4">
    <location>
        <begin position="844"/>
        <end position="867"/>
    </location>
</feature>
<feature type="binding site" evidence="3">
    <location>
        <position position="613"/>
    </location>
    <ligand>
        <name>ATP</name>
        <dbReference type="ChEBI" id="CHEBI:30616"/>
    </ligand>
</feature>
<comment type="caution">
    <text evidence="7">The sequence shown here is derived from an EMBL/GenBank/DDBJ whole genome shotgun (WGS) entry which is preliminary data.</text>
</comment>